<keyword evidence="1" id="KW-0472">Membrane</keyword>
<feature type="transmembrane region" description="Helical" evidence="1">
    <location>
        <begin position="315"/>
        <end position="338"/>
    </location>
</feature>
<dbReference type="HOGENOM" id="CLU_782325_0_0_3"/>
<dbReference type="PANTHER" id="PTHR43630">
    <property type="entry name" value="POLY-BETA-1,6-N-ACETYL-D-GLUCOSAMINE SYNTHASE"/>
    <property type="match status" value="1"/>
</dbReference>
<feature type="transmembrane region" description="Helical" evidence="1">
    <location>
        <begin position="248"/>
        <end position="268"/>
    </location>
</feature>
<dbReference type="PANTHER" id="PTHR43630:SF2">
    <property type="entry name" value="GLYCOSYLTRANSFERASE"/>
    <property type="match status" value="1"/>
</dbReference>
<dbReference type="RefSeq" id="WP_006098204.1">
    <property type="nucleotide sequence ID" value="NZ_DS989841.1"/>
</dbReference>
<evidence type="ECO:0000256" key="1">
    <source>
        <dbReference type="SAM" id="Phobius"/>
    </source>
</evidence>
<evidence type="ECO:0000313" key="3">
    <source>
        <dbReference type="EMBL" id="EDX78727.1"/>
    </source>
</evidence>
<dbReference type="Pfam" id="PF00535">
    <property type="entry name" value="Glycos_transf_2"/>
    <property type="match status" value="1"/>
</dbReference>
<dbReference type="AlphaFoldDB" id="B4VH97"/>
<dbReference type="InterPro" id="IPR029044">
    <property type="entry name" value="Nucleotide-diphossugar_trans"/>
</dbReference>
<feature type="domain" description="Glycosyltransferase 2-like" evidence="2">
    <location>
        <begin position="19"/>
        <end position="160"/>
    </location>
</feature>
<feature type="transmembrane region" description="Helical" evidence="1">
    <location>
        <begin position="274"/>
        <end position="294"/>
    </location>
</feature>
<dbReference type="OrthoDB" id="396512at2"/>
<keyword evidence="3" id="KW-0808">Transferase</keyword>
<dbReference type="Gene3D" id="3.90.550.10">
    <property type="entry name" value="Spore Coat Polysaccharide Biosynthesis Protein SpsA, Chain A"/>
    <property type="match status" value="1"/>
</dbReference>
<dbReference type="InterPro" id="IPR001173">
    <property type="entry name" value="Glyco_trans_2-like"/>
</dbReference>
<reference evidence="3 4" key="1">
    <citation type="submission" date="2008-07" db="EMBL/GenBank/DDBJ databases">
        <authorList>
            <person name="Tandeau de Marsac N."/>
            <person name="Ferriera S."/>
            <person name="Johnson J."/>
            <person name="Kravitz S."/>
            <person name="Beeson K."/>
            <person name="Sutton G."/>
            <person name="Rogers Y.-H."/>
            <person name="Friedman R."/>
            <person name="Frazier M."/>
            <person name="Venter J.C."/>
        </authorList>
    </citation>
    <scope>NUCLEOTIDE SEQUENCE [LARGE SCALE GENOMIC DNA]</scope>
    <source>
        <strain evidence="3 4">PCC 7420</strain>
    </source>
</reference>
<name>B4VH97_9CYAN</name>
<dbReference type="GO" id="GO:0016740">
    <property type="term" value="F:transferase activity"/>
    <property type="evidence" value="ECO:0007669"/>
    <property type="project" value="UniProtKB-KW"/>
</dbReference>
<sequence length="370" mass="42094">MLHRYKQYPSPAFNMISLVSTVLNDRKGVSIFLKEMEMQSHHPDEIVIVDGGSIDGTWEFLVSYAANGLLPLKYYLEVGCNVARGRNIAIEKSNFNSDIIVSTDIGCQWESKWLEELIAPLELDRTVDYVVGSWAVKPEYIQTAWAKTEFILRGRHIFQATPDAQGTSRSIAYRKAVWQAVGGYPEDLTLAADDNVFILLLQKYGYKAAAAPIVRCYWHRFDYLKQYLKEEKRNFYGLGEAFLARKNFVVVGGRLLTEFLCILGSFLILADSPWLYYGLTTLLIFACSIIHRIFRFLPKATSLADLDVKFPLIRLLIFEYLAKIVGISSYILGLLHGIKHCRNCRVRIYQNPKAHGTELSTTITPTPKSL</sequence>
<proteinExistence type="predicted"/>
<dbReference type="EMBL" id="DS989841">
    <property type="protein sequence ID" value="EDX78727.1"/>
    <property type="molecule type" value="Genomic_DNA"/>
</dbReference>
<dbReference type="SUPFAM" id="SSF53448">
    <property type="entry name" value="Nucleotide-diphospho-sugar transferases"/>
    <property type="match status" value="1"/>
</dbReference>
<accession>B4VH97</accession>
<keyword evidence="4" id="KW-1185">Reference proteome</keyword>
<evidence type="ECO:0000313" key="4">
    <source>
        <dbReference type="Proteomes" id="UP000003835"/>
    </source>
</evidence>
<dbReference type="eggNOG" id="COG1215">
    <property type="taxonomic scope" value="Bacteria"/>
</dbReference>
<keyword evidence="1" id="KW-0812">Transmembrane</keyword>
<gene>
    <name evidence="3" type="ORF">MC7420_7380</name>
</gene>
<dbReference type="Proteomes" id="UP000003835">
    <property type="component" value="Unassembled WGS sequence"/>
</dbReference>
<protein>
    <submittedName>
        <fullName evidence="3">Glycosyl transferase, group 2 family protein</fullName>
    </submittedName>
</protein>
<keyword evidence="1" id="KW-1133">Transmembrane helix</keyword>
<evidence type="ECO:0000259" key="2">
    <source>
        <dbReference type="Pfam" id="PF00535"/>
    </source>
</evidence>
<dbReference type="STRING" id="118168.MC7420_7380"/>
<organism evidence="3 4">
    <name type="scientific">Coleofasciculus chthonoplastes PCC 7420</name>
    <dbReference type="NCBI Taxonomy" id="118168"/>
    <lineage>
        <taxon>Bacteria</taxon>
        <taxon>Bacillati</taxon>
        <taxon>Cyanobacteriota</taxon>
        <taxon>Cyanophyceae</taxon>
        <taxon>Coleofasciculales</taxon>
        <taxon>Coleofasciculaceae</taxon>
        <taxon>Coleofasciculus</taxon>
    </lineage>
</organism>